<dbReference type="NCBIfam" id="TIGR01725">
    <property type="entry name" value="phge_HK97_gp10"/>
    <property type="match status" value="1"/>
</dbReference>
<proteinExistence type="predicted"/>
<gene>
    <name evidence="1" type="ORF">DL238_04865</name>
</gene>
<accession>A0A395LJX1</accession>
<comment type="caution">
    <text evidence="1">The sequence shown here is derived from an EMBL/GenBank/DDBJ whole genome shotgun (WGS) entry which is preliminary data.</text>
</comment>
<reference evidence="1 2" key="1">
    <citation type="submission" date="2018-07" db="EMBL/GenBank/DDBJ databases">
        <title>Erythrobacter nanhaiensis sp. nov., a novel member of the genus Erythrobacter isolated from the South China Sea.</title>
        <authorList>
            <person name="Chen X."/>
            <person name="Liu J."/>
        </authorList>
    </citation>
    <scope>NUCLEOTIDE SEQUENCE [LARGE SCALE GENOMIC DNA]</scope>
    <source>
        <strain evidence="1 2">S-5</strain>
    </source>
</reference>
<dbReference type="InterPro" id="IPR010064">
    <property type="entry name" value="HK97-gp10_tail"/>
</dbReference>
<organism evidence="1 2">
    <name type="scientific">Alteriqipengyuania lutimaris</name>
    <dbReference type="NCBI Taxonomy" id="1538146"/>
    <lineage>
        <taxon>Bacteria</taxon>
        <taxon>Pseudomonadati</taxon>
        <taxon>Pseudomonadota</taxon>
        <taxon>Alphaproteobacteria</taxon>
        <taxon>Sphingomonadales</taxon>
        <taxon>Erythrobacteraceae</taxon>
        <taxon>Alteriqipengyuania</taxon>
    </lineage>
</organism>
<keyword evidence="2" id="KW-1185">Reference proteome</keyword>
<name>A0A395LJX1_9SPHN</name>
<evidence type="ECO:0000313" key="1">
    <source>
        <dbReference type="EMBL" id="RDS77005.1"/>
    </source>
</evidence>
<evidence type="ECO:0008006" key="3">
    <source>
        <dbReference type="Google" id="ProtNLM"/>
    </source>
</evidence>
<dbReference type="Proteomes" id="UP000254101">
    <property type="component" value="Unassembled WGS sequence"/>
</dbReference>
<evidence type="ECO:0000313" key="2">
    <source>
        <dbReference type="Proteomes" id="UP000254101"/>
    </source>
</evidence>
<dbReference type="Pfam" id="PF04883">
    <property type="entry name" value="HK97-gp10_like"/>
    <property type="match status" value="1"/>
</dbReference>
<dbReference type="AlphaFoldDB" id="A0A395LJX1"/>
<sequence length="147" mass="15782">MHASSSRPGRSKNTATRSRAMKFRAKIDGFGKLESKIDRTVAAVDGRRQGAALEEAAEPVLARMQQLVPVRSGELRDSLSIVLADDGLSVSIGPVGGAAWRAHFVELGTVNMPAEPFIRPAFDGEKDNMKAVIAGQLRSDILKEARA</sequence>
<protein>
    <recommendedName>
        <fullName evidence="3">HK97 gp10 family phage protein</fullName>
    </recommendedName>
</protein>
<dbReference type="OrthoDB" id="7470877at2"/>
<dbReference type="EMBL" id="QRBB01000001">
    <property type="protein sequence ID" value="RDS77005.1"/>
    <property type="molecule type" value="Genomic_DNA"/>
</dbReference>